<sequence>MGLSGSSAIGCAALSCLLDFYSVRRLVKVEVRINLILNAEKELGVVAGLQERVAQIYGFSKNYMEDLGHGIYTPMDVVLFPPLHIIYAENPSDSGEVYCTVRQRGLDGDKFIISSMEEVAKIASQGQKALLDEDHAKFASLMNRNLELRRQMFGEDAIGALNLWLKLLDRSVQHQNSQALVVQSLCSVPKGLHKFNFWRLHDKKWFCH</sequence>
<organism evidence="1 2">
    <name type="scientific">Olea europaea subsp. europaea</name>
    <dbReference type="NCBI Taxonomy" id="158383"/>
    <lineage>
        <taxon>Eukaryota</taxon>
        <taxon>Viridiplantae</taxon>
        <taxon>Streptophyta</taxon>
        <taxon>Embryophyta</taxon>
        <taxon>Tracheophyta</taxon>
        <taxon>Spermatophyta</taxon>
        <taxon>Magnoliopsida</taxon>
        <taxon>eudicotyledons</taxon>
        <taxon>Gunneridae</taxon>
        <taxon>Pentapetalae</taxon>
        <taxon>asterids</taxon>
        <taxon>lamiids</taxon>
        <taxon>Lamiales</taxon>
        <taxon>Oleaceae</taxon>
        <taxon>Oleeae</taxon>
        <taxon>Olea</taxon>
    </lineage>
</organism>
<dbReference type="EMBL" id="CACTIH010009058">
    <property type="protein sequence ID" value="CAA3021645.1"/>
    <property type="molecule type" value="Genomic_DNA"/>
</dbReference>
<keyword evidence="2" id="KW-1185">Reference proteome</keyword>
<dbReference type="InterPro" id="IPR036554">
    <property type="entry name" value="GHMP_kinase_C_sf"/>
</dbReference>
<protein>
    <submittedName>
        <fullName evidence="1">Glucuronokinase 1-like</fullName>
    </submittedName>
</protein>
<dbReference type="SUPFAM" id="SSF55060">
    <property type="entry name" value="GHMP Kinase, C-terminal domain"/>
    <property type="match status" value="1"/>
</dbReference>
<dbReference type="InterPro" id="IPR053034">
    <property type="entry name" value="Glucuronokinase-like"/>
</dbReference>
<dbReference type="PANTHER" id="PTHR38710">
    <property type="entry name" value="WITH PUTATIVE URIDYL PYROPHOSPHORYLASE-RELATED"/>
    <property type="match status" value="1"/>
</dbReference>
<dbReference type="Gramene" id="OE9A047852T1">
    <property type="protein sequence ID" value="OE9A047852C1"/>
    <property type="gene ID" value="OE9A047852"/>
</dbReference>
<name>A0A8S0URR0_OLEEU</name>
<dbReference type="Proteomes" id="UP000594638">
    <property type="component" value="Unassembled WGS sequence"/>
</dbReference>
<dbReference type="AlphaFoldDB" id="A0A8S0URR0"/>
<accession>A0A8S0URR0</accession>
<evidence type="ECO:0000313" key="1">
    <source>
        <dbReference type="EMBL" id="CAA3021645.1"/>
    </source>
</evidence>
<gene>
    <name evidence="1" type="ORF">OLEA9_A047852</name>
</gene>
<dbReference type="PANTHER" id="PTHR38710:SF1">
    <property type="entry name" value="WITH PUTATIVE URIDYL PYROPHOSPHORYLASE-RELATED"/>
    <property type="match status" value="1"/>
</dbReference>
<dbReference type="Gene3D" id="3.30.230.120">
    <property type="match status" value="1"/>
</dbReference>
<dbReference type="OrthoDB" id="1924968at2759"/>
<reference evidence="1 2" key="1">
    <citation type="submission" date="2019-12" db="EMBL/GenBank/DDBJ databases">
        <authorList>
            <person name="Alioto T."/>
            <person name="Alioto T."/>
            <person name="Gomez Garrido J."/>
        </authorList>
    </citation>
    <scope>NUCLEOTIDE SEQUENCE [LARGE SCALE GENOMIC DNA]</scope>
</reference>
<evidence type="ECO:0000313" key="2">
    <source>
        <dbReference type="Proteomes" id="UP000594638"/>
    </source>
</evidence>
<proteinExistence type="predicted"/>
<comment type="caution">
    <text evidence="1">The sequence shown here is derived from an EMBL/GenBank/DDBJ whole genome shotgun (WGS) entry which is preliminary data.</text>
</comment>